<evidence type="ECO:0000313" key="2">
    <source>
        <dbReference type="Proteomes" id="UP000197138"/>
    </source>
</evidence>
<dbReference type="Proteomes" id="UP000197138">
    <property type="component" value="Unassembled WGS sequence"/>
</dbReference>
<protein>
    <submittedName>
        <fullName evidence="1">Uncharacterized protein</fullName>
    </submittedName>
</protein>
<proteinExistence type="predicted"/>
<evidence type="ECO:0000313" key="1">
    <source>
        <dbReference type="EMBL" id="OWM83239.1"/>
    </source>
</evidence>
<dbReference type="EMBL" id="MTKT01001932">
    <property type="protein sequence ID" value="OWM83239.1"/>
    <property type="molecule type" value="Genomic_DNA"/>
</dbReference>
<comment type="caution">
    <text evidence="1">The sequence shown here is derived from an EMBL/GenBank/DDBJ whole genome shotgun (WGS) entry which is preliminary data.</text>
</comment>
<dbReference type="AlphaFoldDB" id="A0A218XEX7"/>
<name>A0A218XEX7_PUNGR</name>
<sequence>MFGNGRIEQLSTQTRARKPEFRIDQNAQGAAIIPSPRFFWGNRSSKGNTERMGVNSLLLMARLRIICVRFGYLDRFRQSFS</sequence>
<accession>A0A218XEX7</accession>
<gene>
    <name evidence="1" type="ORF">CDL15_Pgr012720</name>
</gene>
<organism evidence="1 2">
    <name type="scientific">Punica granatum</name>
    <name type="common">Pomegranate</name>
    <dbReference type="NCBI Taxonomy" id="22663"/>
    <lineage>
        <taxon>Eukaryota</taxon>
        <taxon>Viridiplantae</taxon>
        <taxon>Streptophyta</taxon>
        <taxon>Embryophyta</taxon>
        <taxon>Tracheophyta</taxon>
        <taxon>Spermatophyta</taxon>
        <taxon>Magnoliopsida</taxon>
        <taxon>eudicotyledons</taxon>
        <taxon>Gunneridae</taxon>
        <taxon>Pentapetalae</taxon>
        <taxon>rosids</taxon>
        <taxon>malvids</taxon>
        <taxon>Myrtales</taxon>
        <taxon>Lythraceae</taxon>
        <taxon>Punica</taxon>
    </lineage>
</organism>
<reference evidence="2" key="1">
    <citation type="journal article" date="2017" name="Plant J.">
        <title>The pomegranate (Punica granatum L.) genome and the genomics of punicalagin biosynthesis.</title>
        <authorList>
            <person name="Qin G."/>
            <person name="Xu C."/>
            <person name="Ming R."/>
            <person name="Tang H."/>
            <person name="Guyot R."/>
            <person name="Kramer E.M."/>
            <person name="Hu Y."/>
            <person name="Yi X."/>
            <person name="Qi Y."/>
            <person name="Xu X."/>
            <person name="Gao Z."/>
            <person name="Pan H."/>
            <person name="Jian J."/>
            <person name="Tian Y."/>
            <person name="Yue Z."/>
            <person name="Xu Y."/>
        </authorList>
    </citation>
    <scope>NUCLEOTIDE SEQUENCE [LARGE SCALE GENOMIC DNA]</scope>
    <source>
        <strain evidence="2">cv. Dabenzi</strain>
    </source>
</reference>